<sequence>MMLRRGWVVCMSSHAIHPCSLCLVSCLTWTSYSILFINVMQLCRSSSSRSLAGAQGRIHLHLICPVQHPLIWAFHLPWCSLIVLHSISPPLKLLMTITRISAPVWTSLSWASRRRCQNRSSARPAVNNISVTFMGSAGRPVTRPA</sequence>
<dbReference type="Proteomes" id="UP000030641">
    <property type="component" value="Unassembled WGS sequence"/>
</dbReference>
<dbReference type="AlphaFoldDB" id="A0A074Y692"/>
<dbReference type="InParanoid" id="A0A074Y692"/>
<accession>A0A074Y692</accession>
<dbReference type="HOGENOM" id="CLU_1786495_0_0_1"/>
<dbReference type="EMBL" id="KL584767">
    <property type="protein sequence ID" value="KEQ93215.1"/>
    <property type="molecule type" value="Genomic_DNA"/>
</dbReference>
<proteinExistence type="predicted"/>
<protein>
    <submittedName>
        <fullName evidence="1">Uncharacterized protein</fullName>
    </submittedName>
</protein>
<organism evidence="1 2">
    <name type="scientific">Aureobasidium subglaciale (strain EXF-2481)</name>
    <name type="common">Aureobasidium pullulans var. subglaciale</name>
    <dbReference type="NCBI Taxonomy" id="1043005"/>
    <lineage>
        <taxon>Eukaryota</taxon>
        <taxon>Fungi</taxon>
        <taxon>Dikarya</taxon>
        <taxon>Ascomycota</taxon>
        <taxon>Pezizomycotina</taxon>
        <taxon>Dothideomycetes</taxon>
        <taxon>Dothideomycetidae</taxon>
        <taxon>Dothideales</taxon>
        <taxon>Saccotheciaceae</taxon>
        <taxon>Aureobasidium</taxon>
    </lineage>
</organism>
<keyword evidence="2" id="KW-1185">Reference proteome</keyword>
<reference evidence="1 2" key="1">
    <citation type="journal article" date="2014" name="BMC Genomics">
        <title>Genome sequencing of four Aureobasidium pullulans varieties: biotechnological potential, stress tolerance, and description of new species.</title>
        <authorList>
            <person name="Gostin Ar C."/>
            <person name="Ohm R.A."/>
            <person name="Kogej T."/>
            <person name="Sonjak S."/>
            <person name="Turk M."/>
            <person name="Zajc J."/>
            <person name="Zalar P."/>
            <person name="Grube M."/>
            <person name="Sun H."/>
            <person name="Han J."/>
            <person name="Sharma A."/>
            <person name="Chiniquy J."/>
            <person name="Ngan C.Y."/>
            <person name="Lipzen A."/>
            <person name="Barry K."/>
            <person name="Grigoriev I.V."/>
            <person name="Gunde-Cimerman N."/>
        </authorList>
    </citation>
    <scope>NUCLEOTIDE SEQUENCE [LARGE SCALE GENOMIC DNA]</scope>
    <source>
        <strain evidence="1 2">EXF-2481</strain>
    </source>
</reference>
<gene>
    <name evidence="1" type="ORF">AUEXF2481DRAFT_359731</name>
</gene>
<name>A0A074Y692_AURSE</name>
<dbReference type="RefSeq" id="XP_013341702.1">
    <property type="nucleotide sequence ID" value="XM_013486248.1"/>
</dbReference>
<evidence type="ECO:0000313" key="1">
    <source>
        <dbReference type="EMBL" id="KEQ93215.1"/>
    </source>
</evidence>
<dbReference type="GeneID" id="25365446"/>
<dbReference type="OrthoDB" id="10463311at2759"/>
<evidence type="ECO:0000313" key="2">
    <source>
        <dbReference type="Proteomes" id="UP000030641"/>
    </source>
</evidence>